<dbReference type="EMBL" id="BANI01000435">
    <property type="protein sequence ID" value="GAN98164.1"/>
    <property type="molecule type" value="Genomic_DNA"/>
</dbReference>
<dbReference type="PROSITE" id="PS50943">
    <property type="entry name" value="HTH_CROC1"/>
    <property type="match status" value="1"/>
</dbReference>
<feature type="domain" description="HTH cro/C1-type" evidence="1">
    <location>
        <begin position="8"/>
        <end position="38"/>
    </location>
</feature>
<comment type="caution">
    <text evidence="2">The sequence shown here is derived from an EMBL/GenBank/DDBJ whole genome shotgun (WGS) entry which is preliminary data.</text>
</comment>
<organism evidence="2 3">
    <name type="scientific">Komagataeibacter europaeus NBRC 3261</name>
    <dbReference type="NCBI Taxonomy" id="1234669"/>
    <lineage>
        <taxon>Bacteria</taxon>
        <taxon>Pseudomonadati</taxon>
        <taxon>Pseudomonadota</taxon>
        <taxon>Alphaproteobacteria</taxon>
        <taxon>Acetobacterales</taxon>
        <taxon>Acetobacteraceae</taxon>
        <taxon>Komagataeibacter</taxon>
    </lineage>
</organism>
<dbReference type="InterPro" id="IPR001387">
    <property type="entry name" value="Cro/C1-type_HTH"/>
</dbReference>
<gene>
    <name evidence="2" type="ORF">Geu3261_0531_001</name>
</gene>
<evidence type="ECO:0000313" key="3">
    <source>
        <dbReference type="Proteomes" id="UP000032675"/>
    </source>
</evidence>
<dbReference type="CDD" id="cd00093">
    <property type="entry name" value="HTH_XRE"/>
    <property type="match status" value="1"/>
</dbReference>
<name>A0A0D6Q3Z2_KOMEU</name>
<dbReference type="Proteomes" id="UP000032675">
    <property type="component" value="Unassembled WGS sequence"/>
</dbReference>
<dbReference type="InterPro" id="IPR010982">
    <property type="entry name" value="Lambda_DNA-bd_dom_sf"/>
</dbReference>
<accession>A0A0D6Q3Z2</accession>
<dbReference type="SUPFAM" id="SSF47413">
    <property type="entry name" value="lambda repressor-like DNA-binding domains"/>
    <property type="match status" value="1"/>
</dbReference>
<evidence type="ECO:0000313" key="2">
    <source>
        <dbReference type="EMBL" id="GAN98164.1"/>
    </source>
</evidence>
<dbReference type="Gene3D" id="1.10.260.40">
    <property type="entry name" value="lambda repressor-like DNA-binding domains"/>
    <property type="match status" value="1"/>
</dbReference>
<sequence>MNVTSDQIRAARALLHLPQEELARRAHVSVVTIRRLESPRTAIRVASLATDTIRQALEQAGVEFIPNGVRRRQIGPEKAVLLTRLQAISRASATRLQGTTPLTDEDLYDNNGLPT</sequence>
<dbReference type="RefSeq" id="WP_010512376.1">
    <property type="nucleotide sequence ID" value="NZ_BANI01000435.1"/>
</dbReference>
<dbReference type="GO" id="GO:0003677">
    <property type="term" value="F:DNA binding"/>
    <property type="evidence" value="ECO:0007669"/>
    <property type="project" value="InterPro"/>
</dbReference>
<dbReference type="Pfam" id="PF01381">
    <property type="entry name" value="HTH_3"/>
    <property type="match status" value="1"/>
</dbReference>
<protein>
    <submittedName>
        <fullName evidence="2">Transcriptional regulator XRE</fullName>
    </submittedName>
</protein>
<dbReference type="AlphaFoldDB" id="A0A0D6Q3Z2"/>
<reference evidence="2 3" key="1">
    <citation type="submission" date="2012-11" db="EMBL/GenBank/DDBJ databases">
        <title>Whole genome sequence of Gluconacetobacter europaeus NBRC3261.</title>
        <authorList>
            <person name="Azuma Y."/>
            <person name="Higashiura N."/>
            <person name="Hirakawa H."/>
            <person name="Matsushita K."/>
        </authorList>
    </citation>
    <scope>NUCLEOTIDE SEQUENCE [LARGE SCALE GENOMIC DNA]</scope>
    <source>
        <strain evidence="2 3">NBRC 3261</strain>
    </source>
</reference>
<evidence type="ECO:0000259" key="1">
    <source>
        <dbReference type="PROSITE" id="PS50943"/>
    </source>
</evidence>
<proteinExistence type="predicted"/>